<evidence type="ECO:0000313" key="1">
    <source>
        <dbReference type="EMBL" id="KAK0609704.1"/>
    </source>
</evidence>
<dbReference type="PANTHER" id="PTHR31252:SF11">
    <property type="entry name" value="DUF4419 DOMAIN-CONTAINING PROTEIN"/>
    <property type="match status" value="1"/>
</dbReference>
<sequence length="433" mass="47265">MTTALFTCISPTTFASVTILPGAKPKAYTGGRGVASASDFFHQSTPNELWNTSTKPQLILSSYDGSKFSADAGIRPSSDSFVRGAIQAWGEHLHLVIRPDEVWFTILAQMNFYMQANAESVRDLFVTSKRGEKETIRIEAETWYQVISSFQYAIQQKVKTSWLLDWIQPRFTTSTENDGMVANVLMMGLMKTYFNYEGGIICGLPSVTLEGTKADWERLLSKLDRLPLFGTDPTGYRDRLAPILTRFVSSFDAPDSAETKSFWRSIVTATSTHICGAPPYYLSGWILGFQYWDANGQPFARVRGNGTASSFRLDGVVYPSGVSIEDLPAGYARVPFTMDMGYVGGGKVSTMLVAGPLGKKISNGTVPGGYAQALNRSGLAPLGDNLSGHATLQPLSAWGLYGPVDEGEDAKPRRGDNDFEYSELSRAISNGGC</sequence>
<dbReference type="PANTHER" id="PTHR31252">
    <property type="entry name" value="DUF4419 DOMAIN-CONTAINING PROTEIN"/>
    <property type="match status" value="1"/>
</dbReference>
<keyword evidence="2" id="KW-1185">Reference proteome</keyword>
<dbReference type="Pfam" id="PF14388">
    <property type="entry name" value="DUF4419"/>
    <property type="match status" value="1"/>
</dbReference>
<accession>A0AA39U2F3</accession>
<proteinExistence type="predicted"/>
<dbReference type="InterPro" id="IPR025533">
    <property type="entry name" value="DUF4419"/>
</dbReference>
<dbReference type="AlphaFoldDB" id="A0AA39U2F3"/>
<dbReference type="EMBL" id="JAULSR010000012">
    <property type="protein sequence ID" value="KAK0609704.1"/>
    <property type="molecule type" value="Genomic_DNA"/>
</dbReference>
<comment type="caution">
    <text evidence="1">The sequence shown here is derived from an EMBL/GenBank/DDBJ whole genome shotgun (WGS) entry which is preliminary data.</text>
</comment>
<dbReference type="Proteomes" id="UP001174934">
    <property type="component" value="Unassembled WGS sequence"/>
</dbReference>
<protein>
    <submittedName>
        <fullName evidence="1">Uncharacterized protein</fullName>
    </submittedName>
</protein>
<organism evidence="1 2">
    <name type="scientific">Bombardia bombarda</name>
    <dbReference type="NCBI Taxonomy" id="252184"/>
    <lineage>
        <taxon>Eukaryota</taxon>
        <taxon>Fungi</taxon>
        <taxon>Dikarya</taxon>
        <taxon>Ascomycota</taxon>
        <taxon>Pezizomycotina</taxon>
        <taxon>Sordariomycetes</taxon>
        <taxon>Sordariomycetidae</taxon>
        <taxon>Sordariales</taxon>
        <taxon>Lasiosphaeriaceae</taxon>
        <taxon>Bombardia</taxon>
    </lineage>
</organism>
<gene>
    <name evidence="1" type="ORF">B0T17DRAFT_501269</name>
</gene>
<evidence type="ECO:0000313" key="2">
    <source>
        <dbReference type="Proteomes" id="UP001174934"/>
    </source>
</evidence>
<reference evidence="1" key="1">
    <citation type="submission" date="2023-06" db="EMBL/GenBank/DDBJ databases">
        <title>Genome-scale phylogeny and comparative genomics of the fungal order Sordariales.</title>
        <authorList>
            <consortium name="Lawrence Berkeley National Laboratory"/>
            <person name="Hensen N."/>
            <person name="Bonometti L."/>
            <person name="Westerberg I."/>
            <person name="Brannstrom I.O."/>
            <person name="Guillou S."/>
            <person name="Cros-Aarteil S."/>
            <person name="Calhoun S."/>
            <person name="Haridas S."/>
            <person name="Kuo A."/>
            <person name="Mondo S."/>
            <person name="Pangilinan J."/>
            <person name="Riley R."/>
            <person name="LaButti K."/>
            <person name="Andreopoulos B."/>
            <person name="Lipzen A."/>
            <person name="Chen C."/>
            <person name="Yanf M."/>
            <person name="Daum C."/>
            <person name="Ng V."/>
            <person name="Clum A."/>
            <person name="Steindorff A."/>
            <person name="Ohm R."/>
            <person name="Martin F."/>
            <person name="Silar P."/>
            <person name="Natvig D."/>
            <person name="Lalanne C."/>
            <person name="Gautier V."/>
            <person name="Ament-velasquez S.L."/>
            <person name="Kruys A."/>
            <person name="Hutchinson M.I."/>
            <person name="Powell A.J."/>
            <person name="Barry K."/>
            <person name="Miller A.N."/>
            <person name="Grigoriev I.V."/>
            <person name="Debuchy R."/>
            <person name="Gladieux P."/>
            <person name="Thoren M.H."/>
            <person name="Johannesson H."/>
        </authorList>
    </citation>
    <scope>NUCLEOTIDE SEQUENCE</scope>
    <source>
        <strain evidence="1">SMH3391-2</strain>
    </source>
</reference>
<name>A0AA39U2F3_9PEZI</name>